<accession>A0A2P5AGS2</accession>
<dbReference type="AlphaFoldDB" id="A0A2P5AGS2"/>
<reference evidence="2" key="1">
    <citation type="submission" date="2016-06" db="EMBL/GenBank/DDBJ databases">
        <title>Parallel loss of symbiosis genes in relatives of nitrogen-fixing non-legume Parasponia.</title>
        <authorList>
            <person name="Van Velzen R."/>
            <person name="Holmer R."/>
            <person name="Bu F."/>
            <person name="Rutten L."/>
            <person name="Van Zeijl A."/>
            <person name="Liu W."/>
            <person name="Santuari L."/>
            <person name="Cao Q."/>
            <person name="Sharma T."/>
            <person name="Shen D."/>
            <person name="Roswanjaya Y."/>
            <person name="Wardhani T."/>
            <person name="Kalhor M.S."/>
            <person name="Jansen J."/>
            <person name="Van den Hoogen J."/>
            <person name="Gungor B."/>
            <person name="Hartog M."/>
            <person name="Hontelez J."/>
            <person name="Verver J."/>
            <person name="Yang W.-C."/>
            <person name="Schijlen E."/>
            <person name="Repin R."/>
            <person name="Schilthuizen M."/>
            <person name="Schranz E."/>
            <person name="Heidstra R."/>
            <person name="Miyata K."/>
            <person name="Fedorova E."/>
            <person name="Kohlen W."/>
            <person name="Bisseling T."/>
            <person name="Smit S."/>
            <person name="Geurts R."/>
        </authorList>
    </citation>
    <scope>NUCLEOTIDE SEQUENCE [LARGE SCALE GENOMIC DNA]</scope>
    <source>
        <strain evidence="2">cv. WU1-14</strain>
    </source>
</reference>
<gene>
    <name evidence="1" type="ORF">PanWU01x14_333830</name>
</gene>
<sequence>MDPHRLFHEALPSKLNLIRRKLLINPLCDQCQEEIESLEHCFLKNWRTFGDLLEYGIFRKRGTAILRLTSCFTSIVRFLRSYLN</sequence>
<organism evidence="1 2">
    <name type="scientific">Parasponia andersonii</name>
    <name type="common">Sponia andersonii</name>
    <dbReference type="NCBI Taxonomy" id="3476"/>
    <lineage>
        <taxon>Eukaryota</taxon>
        <taxon>Viridiplantae</taxon>
        <taxon>Streptophyta</taxon>
        <taxon>Embryophyta</taxon>
        <taxon>Tracheophyta</taxon>
        <taxon>Spermatophyta</taxon>
        <taxon>Magnoliopsida</taxon>
        <taxon>eudicotyledons</taxon>
        <taxon>Gunneridae</taxon>
        <taxon>Pentapetalae</taxon>
        <taxon>rosids</taxon>
        <taxon>fabids</taxon>
        <taxon>Rosales</taxon>
        <taxon>Cannabaceae</taxon>
        <taxon>Parasponia</taxon>
    </lineage>
</organism>
<dbReference type="OrthoDB" id="1748441at2759"/>
<dbReference type="Proteomes" id="UP000237105">
    <property type="component" value="Unassembled WGS sequence"/>
</dbReference>
<name>A0A2P5AGS2_PARAD</name>
<keyword evidence="2" id="KW-1185">Reference proteome</keyword>
<comment type="caution">
    <text evidence="1">The sequence shown here is derived from an EMBL/GenBank/DDBJ whole genome shotgun (WGS) entry which is preliminary data.</text>
</comment>
<evidence type="ECO:0000313" key="1">
    <source>
        <dbReference type="EMBL" id="PON35735.1"/>
    </source>
</evidence>
<evidence type="ECO:0000313" key="2">
    <source>
        <dbReference type="Proteomes" id="UP000237105"/>
    </source>
</evidence>
<proteinExistence type="predicted"/>
<protein>
    <submittedName>
        <fullName evidence="1">Uncharacterized protein</fullName>
    </submittedName>
</protein>
<dbReference type="EMBL" id="JXTB01000598">
    <property type="protein sequence ID" value="PON35735.1"/>
    <property type="molecule type" value="Genomic_DNA"/>
</dbReference>